<feature type="domain" description="VTT" evidence="3">
    <location>
        <begin position="514"/>
        <end position="632"/>
    </location>
</feature>
<dbReference type="InterPro" id="IPR032816">
    <property type="entry name" value="VTT_dom"/>
</dbReference>
<keyword evidence="2" id="KW-1133">Transmembrane helix</keyword>
<dbReference type="PANTHER" id="PTHR31591">
    <property type="entry name" value="UPF0613 PROTEIN PB24D3.06C"/>
    <property type="match status" value="1"/>
</dbReference>
<evidence type="ECO:0000313" key="5">
    <source>
        <dbReference type="Proteomes" id="UP000197138"/>
    </source>
</evidence>
<dbReference type="InterPro" id="IPR029058">
    <property type="entry name" value="AB_hydrolase_fold"/>
</dbReference>
<dbReference type="InterPro" id="IPR013744">
    <property type="entry name" value="SidJ"/>
</dbReference>
<reference evidence="5" key="1">
    <citation type="journal article" date="2017" name="Plant J.">
        <title>The pomegranate (Punica granatum L.) genome and the genomics of punicalagin biosynthesis.</title>
        <authorList>
            <person name="Qin G."/>
            <person name="Xu C."/>
            <person name="Ming R."/>
            <person name="Tang H."/>
            <person name="Guyot R."/>
            <person name="Kramer E.M."/>
            <person name="Hu Y."/>
            <person name="Yi X."/>
            <person name="Qi Y."/>
            <person name="Xu X."/>
            <person name="Gao Z."/>
            <person name="Pan H."/>
            <person name="Jian J."/>
            <person name="Tian Y."/>
            <person name="Yue Z."/>
            <person name="Xu Y."/>
        </authorList>
    </citation>
    <scope>NUCLEOTIDE SEQUENCE [LARGE SCALE GENOMIC DNA]</scope>
    <source>
        <strain evidence="5">cv. Dabenzi</strain>
    </source>
</reference>
<evidence type="ECO:0000256" key="1">
    <source>
        <dbReference type="SAM" id="MobiDB-lite"/>
    </source>
</evidence>
<dbReference type="SUPFAM" id="SSF53474">
    <property type="entry name" value="alpha/beta-Hydrolases"/>
    <property type="match status" value="1"/>
</dbReference>
<evidence type="ECO:0000313" key="4">
    <source>
        <dbReference type="EMBL" id="OWM78489.1"/>
    </source>
</evidence>
<comment type="caution">
    <text evidence="4">The sequence shown here is derived from an EMBL/GenBank/DDBJ whole genome shotgun (WGS) entry which is preliminary data.</text>
</comment>
<dbReference type="PANTHER" id="PTHR31591:SF1">
    <property type="entry name" value="UPF0613 PROTEIN PB24D3.06C"/>
    <property type="match status" value="1"/>
</dbReference>
<feature type="transmembrane region" description="Helical" evidence="2">
    <location>
        <begin position="500"/>
        <end position="519"/>
    </location>
</feature>
<organism evidence="4 5">
    <name type="scientific">Punica granatum</name>
    <name type="common">Pomegranate</name>
    <dbReference type="NCBI Taxonomy" id="22663"/>
    <lineage>
        <taxon>Eukaryota</taxon>
        <taxon>Viridiplantae</taxon>
        <taxon>Streptophyta</taxon>
        <taxon>Embryophyta</taxon>
        <taxon>Tracheophyta</taxon>
        <taxon>Spermatophyta</taxon>
        <taxon>Magnoliopsida</taxon>
        <taxon>eudicotyledons</taxon>
        <taxon>Gunneridae</taxon>
        <taxon>Pentapetalae</taxon>
        <taxon>rosids</taxon>
        <taxon>malvids</taxon>
        <taxon>Myrtales</taxon>
        <taxon>Lythraceae</taxon>
        <taxon>Punica</taxon>
    </lineage>
</organism>
<feature type="transmembrane region" description="Helical" evidence="2">
    <location>
        <begin position="572"/>
        <end position="592"/>
    </location>
</feature>
<evidence type="ECO:0000259" key="3">
    <source>
        <dbReference type="Pfam" id="PF09335"/>
    </source>
</evidence>
<keyword evidence="2" id="KW-0812">Transmembrane</keyword>
<feature type="transmembrane region" description="Helical" evidence="2">
    <location>
        <begin position="612"/>
        <end position="631"/>
    </location>
</feature>
<feature type="transmembrane region" description="Helical" evidence="2">
    <location>
        <begin position="652"/>
        <end position="673"/>
    </location>
</feature>
<dbReference type="Pfam" id="PF08538">
    <property type="entry name" value="DUF1749"/>
    <property type="match status" value="1"/>
</dbReference>
<dbReference type="Proteomes" id="UP000197138">
    <property type="component" value="Unassembled WGS sequence"/>
</dbReference>
<protein>
    <recommendedName>
        <fullName evidence="3">VTT domain-containing protein</fullName>
    </recommendedName>
</protein>
<dbReference type="Pfam" id="PF09335">
    <property type="entry name" value="VTT_dom"/>
    <property type="match status" value="1"/>
</dbReference>
<accession>A0A218X1A0</accession>
<gene>
    <name evidence="4" type="ORF">CDL15_Pgr016213</name>
</gene>
<feature type="compositionally biased region" description="Basic and acidic residues" evidence="1">
    <location>
        <begin position="360"/>
        <end position="390"/>
    </location>
</feature>
<feature type="region of interest" description="Disordered" evidence="1">
    <location>
        <begin position="341"/>
        <end position="394"/>
    </location>
</feature>
<feature type="region of interest" description="Disordered" evidence="1">
    <location>
        <begin position="1"/>
        <end position="30"/>
    </location>
</feature>
<sequence length="726" mass="79029">MNLSLSSASSLSSSAATATSPSGKTSTATTSTSWFSGIVRGRADRSGSIKMSGGSGFADSAGPIKGKNQFRGLLFKYGPKSVQVAFKTGDYKQQVIFIGGLTDGFLATEYLEPLAIALDKEKWSLVQVLLSSSYTGYGTSSLQQDAAEIDQLISYLINKEDSEGVVLLGHSTGCQDIVHYLRTNAACSRAVRAAILQAPVSDREYRATLPETATLIDLASAMIKEGRGSEFMPREADPTAPITANRYHSLCAYMGDDDLFSSDLSDDQLRMRLGHMSNTPCQVIFSMADEYVPEYVDKKALVERLCRAMGGAEKVEIEHGNHSLSNRVHEAVQAMVDFVKREGPSDGNGEGEGSSSSRGRLTDRSVGRERKRRDFLERGRERKRGEEGFSDRANGLSRERLEKENLANSEGLRPRLSLKQSIPGGCIIDGDNDNDNELFRPWRRRFRNWMALTWGSALRIALLLFLAGAAVVACFTLPVEKILKDFLIWVHKDLGPWGPVVLAIAYIPLTVLAVPASVLTLGGGYLFGLPVGFLADSIGATIGAGAAFLLGRTIGKSFVVSKLKDYPQFRSVALAIHRSGFKIVLLLRLVPLLPFNLMNYFLSVTPVPICQYMLASWIGMMPITFALVYVGTTLKDLSDVTHGWGKFSTTRWVLIALGFVVSGVLIFCVTRVAKAALMKALAENEDIDNVLPSTPKLPVMVAPAVVDLNQPLIIKIDSEPQTKDSK</sequence>
<dbReference type="Gene3D" id="3.40.50.1820">
    <property type="entry name" value="alpha/beta hydrolase"/>
    <property type="match status" value="1"/>
</dbReference>
<evidence type="ECO:0000256" key="2">
    <source>
        <dbReference type="SAM" id="Phobius"/>
    </source>
</evidence>
<dbReference type="AlphaFoldDB" id="A0A218X1A0"/>
<keyword evidence="2" id="KW-0472">Membrane</keyword>
<dbReference type="EMBL" id="MTKT01002495">
    <property type="protein sequence ID" value="OWM78489.1"/>
    <property type="molecule type" value="Genomic_DNA"/>
</dbReference>
<feature type="transmembrane region" description="Helical" evidence="2">
    <location>
        <begin position="457"/>
        <end position="479"/>
    </location>
</feature>
<name>A0A218X1A0_PUNGR</name>
<proteinExistence type="predicted"/>
<feature type="transmembrane region" description="Helical" evidence="2">
    <location>
        <begin position="525"/>
        <end position="551"/>
    </location>
</feature>